<dbReference type="AlphaFoldDB" id="A0A9P7SET4"/>
<name>A0A9P7SET4_9HYPO</name>
<accession>A0A9P7SET4</accession>
<gene>
    <name evidence="1" type="ORF">E4U60_004164</name>
</gene>
<sequence length="102" mass="11349">MSRIAPADRRRSVQGARAKASELMMMLERRLVYNAPLPVPVQQFGFQTTEAPDRAGGPAQLPGQLGLSRGLRGLRRMMQDAPMVADGVFRKRAEKLKGKWES</sequence>
<proteinExistence type="predicted"/>
<dbReference type="EMBL" id="SRPO01000336">
    <property type="protein sequence ID" value="KAG5933971.1"/>
    <property type="molecule type" value="Genomic_DNA"/>
</dbReference>
<reference evidence="1 2" key="1">
    <citation type="journal article" date="2020" name="bioRxiv">
        <title>Whole genome comparisons of ergot fungi reveals the divergence and evolution of species within the genus Claviceps are the result of varying mechanisms driving genome evolution and host range expansion.</title>
        <authorList>
            <person name="Wyka S.A."/>
            <person name="Mondo S.J."/>
            <person name="Liu M."/>
            <person name="Dettman J."/>
            <person name="Nalam V."/>
            <person name="Broders K.D."/>
        </authorList>
    </citation>
    <scope>NUCLEOTIDE SEQUENCE [LARGE SCALE GENOMIC DNA]</scope>
    <source>
        <strain evidence="1 2">CCC 1485</strain>
    </source>
</reference>
<evidence type="ECO:0000313" key="1">
    <source>
        <dbReference type="EMBL" id="KAG5933971.1"/>
    </source>
</evidence>
<dbReference type="Proteomes" id="UP000706124">
    <property type="component" value="Unassembled WGS sequence"/>
</dbReference>
<protein>
    <submittedName>
        <fullName evidence="1">Uncharacterized protein</fullName>
    </submittedName>
</protein>
<keyword evidence="2" id="KW-1185">Reference proteome</keyword>
<comment type="caution">
    <text evidence="1">The sequence shown here is derived from an EMBL/GenBank/DDBJ whole genome shotgun (WGS) entry which is preliminary data.</text>
</comment>
<organism evidence="1 2">
    <name type="scientific">Claviceps pazoutovae</name>
    <dbReference type="NCBI Taxonomy" id="1649127"/>
    <lineage>
        <taxon>Eukaryota</taxon>
        <taxon>Fungi</taxon>
        <taxon>Dikarya</taxon>
        <taxon>Ascomycota</taxon>
        <taxon>Pezizomycotina</taxon>
        <taxon>Sordariomycetes</taxon>
        <taxon>Hypocreomycetidae</taxon>
        <taxon>Hypocreales</taxon>
        <taxon>Clavicipitaceae</taxon>
        <taxon>Claviceps</taxon>
    </lineage>
</organism>
<evidence type="ECO:0000313" key="2">
    <source>
        <dbReference type="Proteomes" id="UP000706124"/>
    </source>
</evidence>